<dbReference type="Gene3D" id="1.10.150.320">
    <property type="entry name" value="Photosystem II 12 kDa extrinsic protein"/>
    <property type="match status" value="1"/>
</dbReference>
<accession>A0ABV5HYN1</accession>
<proteinExistence type="predicted"/>
<comment type="caution">
    <text evidence="1">The sequence shown here is derived from an EMBL/GenBank/DDBJ whole genome shotgun (WGS) entry which is preliminary data.</text>
</comment>
<protein>
    <submittedName>
        <fullName evidence="1">ComEA family DNA-binding protein</fullName>
    </submittedName>
</protein>
<dbReference type="RefSeq" id="WP_377068534.1">
    <property type="nucleotide sequence ID" value="NZ_JBHMEC010000011.1"/>
</dbReference>
<reference evidence="1 2" key="1">
    <citation type="submission" date="2024-09" db="EMBL/GenBank/DDBJ databases">
        <authorList>
            <person name="Sun Q."/>
            <person name="Mori K."/>
        </authorList>
    </citation>
    <scope>NUCLEOTIDE SEQUENCE [LARGE SCALE GENOMIC DNA]</scope>
    <source>
        <strain evidence="1 2">CECT 9424</strain>
    </source>
</reference>
<evidence type="ECO:0000313" key="1">
    <source>
        <dbReference type="EMBL" id="MFB9149528.1"/>
    </source>
</evidence>
<dbReference type="Proteomes" id="UP001589670">
    <property type="component" value="Unassembled WGS sequence"/>
</dbReference>
<evidence type="ECO:0000313" key="2">
    <source>
        <dbReference type="Proteomes" id="UP001589670"/>
    </source>
</evidence>
<keyword evidence="1" id="KW-0238">DNA-binding</keyword>
<sequence>MTDYIRRATIVCDKAGIPDANQLALVLGESAADDRTFRAARYQDTSGNLYAASSTVATGNFEVKAASPLIAPPHAPDADLAAASRAQATIYIHGVNGTEGAVPGRLWVMLAPASASAAEALSLAGVAPVPPVNINSPDAAEIERLDGVGPSLSQAIIDGQPWADPAKLSQIDGISDAMVAGWQAGPGVMV</sequence>
<dbReference type="GO" id="GO:0003677">
    <property type="term" value="F:DNA binding"/>
    <property type="evidence" value="ECO:0007669"/>
    <property type="project" value="UniProtKB-KW"/>
</dbReference>
<dbReference type="InterPro" id="IPR010994">
    <property type="entry name" value="RuvA_2-like"/>
</dbReference>
<gene>
    <name evidence="1" type="ORF">ACFFU4_07160</name>
</gene>
<name>A0ABV5HYN1_9RHOB</name>
<dbReference type="EMBL" id="JBHMEC010000011">
    <property type="protein sequence ID" value="MFB9149528.1"/>
    <property type="molecule type" value="Genomic_DNA"/>
</dbReference>
<dbReference type="SUPFAM" id="SSF47781">
    <property type="entry name" value="RuvA domain 2-like"/>
    <property type="match status" value="1"/>
</dbReference>
<keyword evidence="2" id="KW-1185">Reference proteome</keyword>
<organism evidence="1 2">
    <name type="scientific">Roseovarius ramblicola</name>
    <dbReference type="NCBI Taxonomy" id="2022336"/>
    <lineage>
        <taxon>Bacteria</taxon>
        <taxon>Pseudomonadati</taxon>
        <taxon>Pseudomonadota</taxon>
        <taxon>Alphaproteobacteria</taxon>
        <taxon>Rhodobacterales</taxon>
        <taxon>Roseobacteraceae</taxon>
        <taxon>Roseovarius</taxon>
    </lineage>
</organism>